<sequence>MSAQRTPEEIRRSIEANRAELGLAVENLRGEITKATDWRSQLAAHKREVIIGAAVAGFVLGGGIAAMTGLLTGRRSSRRHY</sequence>
<evidence type="ECO:0000313" key="2">
    <source>
        <dbReference type="EMBL" id="MDA0137418.1"/>
    </source>
</evidence>
<accession>A0ABT4RFV7</accession>
<keyword evidence="3" id="KW-1185">Reference proteome</keyword>
<name>A0ABT4RFV7_9ACTN</name>
<feature type="transmembrane region" description="Helical" evidence="1">
    <location>
        <begin position="49"/>
        <end position="71"/>
    </location>
</feature>
<comment type="caution">
    <text evidence="2">The sequence shown here is derived from an EMBL/GenBank/DDBJ whole genome shotgun (WGS) entry which is preliminary data.</text>
</comment>
<dbReference type="Proteomes" id="UP001147700">
    <property type="component" value="Unassembled WGS sequence"/>
</dbReference>
<evidence type="ECO:0000313" key="3">
    <source>
        <dbReference type="Proteomes" id="UP001147700"/>
    </source>
</evidence>
<protein>
    <submittedName>
        <fullName evidence="2">DUF3618 domain-containing protein</fullName>
    </submittedName>
</protein>
<evidence type="ECO:0000256" key="1">
    <source>
        <dbReference type="SAM" id="Phobius"/>
    </source>
</evidence>
<keyword evidence="1" id="KW-0472">Membrane</keyword>
<organism evidence="2 3">
    <name type="scientific">Solirubrobacter deserti</name>
    <dbReference type="NCBI Taxonomy" id="2282478"/>
    <lineage>
        <taxon>Bacteria</taxon>
        <taxon>Bacillati</taxon>
        <taxon>Actinomycetota</taxon>
        <taxon>Thermoleophilia</taxon>
        <taxon>Solirubrobacterales</taxon>
        <taxon>Solirubrobacteraceae</taxon>
        <taxon>Solirubrobacter</taxon>
    </lineage>
</organism>
<keyword evidence="1" id="KW-1133">Transmembrane helix</keyword>
<dbReference type="EMBL" id="JAPCID010000009">
    <property type="protein sequence ID" value="MDA0137418.1"/>
    <property type="molecule type" value="Genomic_DNA"/>
</dbReference>
<reference evidence="2" key="1">
    <citation type="submission" date="2022-10" db="EMBL/GenBank/DDBJ databases">
        <title>The WGS of Solirubrobacter sp. CPCC 204708.</title>
        <authorList>
            <person name="Jiang Z."/>
        </authorList>
    </citation>
    <scope>NUCLEOTIDE SEQUENCE</scope>
    <source>
        <strain evidence="2">CPCC 204708</strain>
    </source>
</reference>
<proteinExistence type="predicted"/>
<keyword evidence="1" id="KW-0812">Transmembrane</keyword>
<gene>
    <name evidence="2" type="ORF">OJ962_07930</name>
</gene>
<dbReference type="RefSeq" id="WP_202955749.1">
    <property type="nucleotide sequence ID" value="NZ_JAPCID010000009.1"/>
</dbReference>